<evidence type="ECO:0000313" key="8">
    <source>
        <dbReference type="EMBL" id="KAI7739451.1"/>
    </source>
</evidence>
<dbReference type="InterPro" id="IPR046347">
    <property type="entry name" value="bZIP_sf"/>
</dbReference>
<reference evidence="8" key="1">
    <citation type="submission" date="2022-06" db="EMBL/GenBank/DDBJ databases">
        <title>Uncovering the hologenomic basis of an extraordinary plant invasion.</title>
        <authorList>
            <person name="Bieker V.C."/>
            <person name="Martin M.D."/>
            <person name="Gilbert T."/>
            <person name="Hodgins K."/>
            <person name="Battlay P."/>
            <person name="Petersen B."/>
            <person name="Wilson J."/>
        </authorList>
    </citation>
    <scope>NUCLEOTIDE SEQUENCE</scope>
    <source>
        <strain evidence="8">AA19_3_7</strain>
        <tissue evidence="8">Leaf</tissue>
    </source>
</reference>
<feature type="region of interest" description="Disordered" evidence="6">
    <location>
        <begin position="331"/>
        <end position="366"/>
    </location>
</feature>
<proteinExistence type="predicted"/>
<dbReference type="FunFam" id="1.20.5.170:FF:000009">
    <property type="entry name" value="probable transcription factor PosF21"/>
    <property type="match status" value="1"/>
</dbReference>
<dbReference type="GO" id="GO:0003677">
    <property type="term" value="F:DNA binding"/>
    <property type="evidence" value="ECO:0007669"/>
    <property type="project" value="UniProtKB-KW"/>
</dbReference>
<keyword evidence="4" id="KW-0804">Transcription</keyword>
<evidence type="ECO:0000256" key="2">
    <source>
        <dbReference type="ARBA" id="ARBA00023015"/>
    </source>
</evidence>
<dbReference type="InterPro" id="IPR004827">
    <property type="entry name" value="bZIP"/>
</dbReference>
<evidence type="ECO:0000256" key="3">
    <source>
        <dbReference type="ARBA" id="ARBA00023125"/>
    </source>
</evidence>
<dbReference type="EMBL" id="JAMZMK010008627">
    <property type="protein sequence ID" value="KAI7739451.1"/>
    <property type="molecule type" value="Genomic_DNA"/>
</dbReference>
<dbReference type="SMART" id="SM00338">
    <property type="entry name" value="BRLZ"/>
    <property type="match status" value="1"/>
</dbReference>
<protein>
    <recommendedName>
        <fullName evidence="7">BZIP domain-containing protein</fullName>
    </recommendedName>
</protein>
<accession>A0AAD5GGG5</accession>
<evidence type="ECO:0000259" key="7">
    <source>
        <dbReference type="PROSITE" id="PS50217"/>
    </source>
</evidence>
<feature type="compositionally biased region" description="Low complexity" evidence="6">
    <location>
        <begin position="342"/>
        <end position="366"/>
    </location>
</feature>
<dbReference type="SUPFAM" id="SSF57959">
    <property type="entry name" value="Leucine zipper domain"/>
    <property type="match status" value="1"/>
</dbReference>
<evidence type="ECO:0000313" key="9">
    <source>
        <dbReference type="Proteomes" id="UP001206925"/>
    </source>
</evidence>
<dbReference type="GO" id="GO:0005634">
    <property type="term" value="C:nucleus"/>
    <property type="evidence" value="ECO:0007669"/>
    <property type="project" value="UniProtKB-SubCell"/>
</dbReference>
<evidence type="ECO:0000256" key="1">
    <source>
        <dbReference type="ARBA" id="ARBA00004123"/>
    </source>
</evidence>
<keyword evidence="5" id="KW-0539">Nucleus</keyword>
<name>A0AAD5GGG5_AMBAR</name>
<dbReference type="PROSITE" id="PS50217">
    <property type="entry name" value="BZIP"/>
    <property type="match status" value="1"/>
</dbReference>
<keyword evidence="9" id="KW-1185">Reference proteome</keyword>
<dbReference type="CDD" id="cd14703">
    <property type="entry name" value="bZIP_plant_RF2"/>
    <property type="match status" value="1"/>
</dbReference>
<evidence type="ECO:0000256" key="4">
    <source>
        <dbReference type="ARBA" id="ARBA00023163"/>
    </source>
</evidence>
<gene>
    <name evidence="8" type="ORF">M8C21_003949</name>
</gene>
<dbReference type="AlphaFoldDB" id="A0AAD5GGG5"/>
<dbReference type="InterPro" id="IPR044759">
    <property type="entry name" value="bZIP_RF2"/>
</dbReference>
<dbReference type="Pfam" id="PF00170">
    <property type="entry name" value="bZIP_1"/>
    <property type="match status" value="1"/>
</dbReference>
<evidence type="ECO:0000256" key="6">
    <source>
        <dbReference type="SAM" id="MobiDB-lite"/>
    </source>
</evidence>
<comment type="subcellular location">
    <subcellularLocation>
        <location evidence="1">Nucleus</location>
    </subcellularLocation>
</comment>
<dbReference type="GO" id="GO:0003700">
    <property type="term" value="F:DNA-binding transcription factor activity"/>
    <property type="evidence" value="ECO:0007669"/>
    <property type="project" value="InterPro"/>
</dbReference>
<dbReference type="Proteomes" id="UP001206925">
    <property type="component" value="Unassembled WGS sequence"/>
</dbReference>
<feature type="domain" description="BZIP" evidence="7">
    <location>
        <begin position="190"/>
        <end position="253"/>
    </location>
</feature>
<organism evidence="8 9">
    <name type="scientific">Ambrosia artemisiifolia</name>
    <name type="common">Common ragweed</name>
    <dbReference type="NCBI Taxonomy" id="4212"/>
    <lineage>
        <taxon>Eukaryota</taxon>
        <taxon>Viridiplantae</taxon>
        <taxon>Streptophyta</taxon>
        <taxon>Embryophyta</taxon>
        <taxon>Tracheophyta</taxon>
        <taxon>Spermatophyta</taxon>
        <taxon>Magnoliopsida</taxon>
        <taxon>eudicotyledons</taxon>
        <taxon>Gunneridae</taxon>
        <taxon>Pentapetalae</taxon>
        <taxon>asterids</taxon>
        <taxon>campanulids</taxon>
        <taxon>Asterales</taxon>
        <taxon>Asteraceae</taxon>
        <taxon>Asteroideae</taxon>
        <taxon>Heliantheae alliance</taxon>
        <taxon>Heliantheae</taxon>
        <taxon>Ambrosia</taxon>
    </lineage>
</organism>
<dbReference type="PANTHER" id="PTHR13690">
    <property type="entry name" value="TRANSCRIPTION FACTOR POSF21-RELATED"/>
    <property type="match status" value="1"/>
</dbReference>
<keyword evidence="3" id="KW-0238">DNA-binding</keyword>
<evidence type="ECO:0000256" key="5">
    <source>
        <dbReference type="ARBA" id="ARBA00023242"/>
    </source>
</evidence>
<sequence>MSIPLFKGPHVTPESCLLNGNKENAKSEPSRSIMLPTDWLETATESSHFSHDISKMTDNPPKYTGHRRAHSEIITLPDDLSFDSDLGIVGDFNGAEETEEDMFSMYLDMDNQSGSQVEEPYSLEMQTSRTATTPQPENHVHSYYDRHKVKHQHSMSMDCSAEFNPEDRPLLTGAKKSISAAKLAELALVDPKRAKRVWANRQSAARSKERKMRYIADLEWEVQILQTEATSLCAQLTLLQRDVHGLTVENNELRMRLQTMEQHVHLQDAVTDEMKKEIHHLKLLTGQNLTNGVPMVNFPPLFGLNPRFNPNNQAMHTMLTAQQFHQLQIQSRNQHHHPFRPPQLQFQQQQQQHQFQQQQQQQRNLG</sequence>
<comment type="caution">
    <text evidence="8">The sequence shown here is derived from an EMBL/GenBank/DDBJ whole genome shotgun (WGS) entry which is preliminary data.</text>
</comment>
<dbReference type="Gene3D" id="1.20.5.170">
    <property type="match status" value="1"/>
</dbReference>
<dbReference type="PANTHER" id="PTHR13690:SF152">
    <property type="entry name" value="BASIC-LEUCINE ZIPPER DOMAIN-CONTAINING PROTEIN-RELATED"/>
    <property type="match status" value="1"/>
</dbReference>
<keyword evidence="2" id="KW-0805">Transcription regulation</keyword>